<keyword evidence="2" id="KW-0808">Transferase</keyword>
<proteinExistence type="inferred from homology"/>
<dbReference type="Gene3D" id="3.30.420.40">
    <property type="match status" value="2"/>
</dbReference>
<dbReference type="EMBL" id="MG264610">
    <property type="protein sequence ID" value="AUG32606.1"/>
    <property type="molecule type" value="Genomic_DNA"/>
</dbReference>
<dbReference type="GO" id="GO:0004856">
    <property type="term" value="F:D-xylulokinase activity"/>
    <property type="evidence" value="ECO:0007669"/>
    <property type="project" value="TreeGrafter"/>
</dbReference>
<comment type="similarity">
    <text evidence="1">Belongs to the FGGY kinase family.</text>
</comment>
<keyword evidence="4" id="KW-0934">Plastid</keyword>
<keyword evidence="3 4" id="KW-0418">Kinase</keyword>
<dbReference type="GO" id="GO:0005829">
    <property type="term" value="C:cytosol"/>
    <property type="evidence" value="ECO:0007669"/>
    <property type="project" value="TreeGrafter"/>
</dbReference>
<dbReference type="InterPro" id="IPR043129">
    <property type="entry name" value="ATPase_NBD"/>
</dbReference>
<dbReference type="GO" id="GO:0005997">
    <property type="term" value="P:xylulose metabolic process"/>
    <property type="evidence" value="ECO:0007669"/>
    <property type="project" value="TreeGrafter"/>
</dbReference>
<geneLocation type="plastid" evidence="4"/>
<name>A0A2H4ZPY9_9EUKA</name>
<gene>
    <name evidence="4" type="ORF">PLO_622</name>
</gene>
<dbReference type="SUPFAM" id="SSF53067">
    <property type="entry name" value="Actin-like ATPase domain"/>
    <property type="match status" value="1"/>
</dbReference>
<evidence type="ECO:0000256" key="3">
    <source>
        <dbReference type="ARBA" id="ARBA00022777"/>
    </source>
</evidence>
<protein>
    <submittedName>
        <fullName evidence="4">Putative carbohydrate kinase, FGGY family protein</fullName>
    </submittedName>
</protein>
<dbReference type="PANTHER" id="PTHR10196:SF80">
    <property type="entry name" value="D-RIBULOSE KINASE"/>
    <property type="match status" value="1"/>
</dbReference>
<sequence>MGIGSDNNGVSAVLTSKSKKILAHTYYCYPFKTEDPLKWCNNIIALINDLPKIVRKNIVAISINHTQGSFLEYSDNQEALLTNDLSFVNRDDLMQSQVRQPLLLTDNIITFSEGDLTQILRFLNNQNYHDCSEQYLLRRKADWLMSWLLGNLRWAEESNNLDWGWNIKEEDWIGWTSAKSWISSLPNIVSSGTIVGPISTKRALMLGLPHGCLVIAGTSNDNAGIIATPSNQTDGITILNNRLSLNCFIETPFYSNGVVSYRLGHSWVGRGVSRAGTSILKYLFSYEIINDLSRQINPNIPSGLHYYPLVSQGEVFPISKREMAPIIEPRPISDSLYLHGLLEGLANIEDIAWKKMQKIRLSKMKRVITMGHGANNSSWRLLRQRILNSKVSNRSSSVPATGLALLALNGFYRTLKSNQMIEKPLEKSL</sequence>
<dbReference type="AlphaFoldDB" id="A0A2H4ZPY9"/>
<dbReference type="PANTHER" id="PTHR10196">
    <property type="entry name" value="SUGAR KINASE"/>
    <property type="match status" value="1"/>
</dbReference>
<accession>A0A2H4ZPY9</accession>
<evidence type="ECO:0000256" key="2">
    <source>
        <dbReference type="ARBA" id="ARBA00022679"/>
    </source>
</evidence>
<evidence type="ECO:0000256" key="1">
    <source>
        <dbReference type="ARBA" id="ARBA00009156"/>
    </source>
</evidence>
<reference evidence="4" key="1">
    <citation type="submission" date="2017-10" db="EMBL/GenBank/DDBJ databases">
        <title>Paulinella longichromatophora chromatophore genome.</title>
        <authorList>
            <person name="Lhee D."/>
            <person name="Yoon H.S."/>
        </authorList>
    </citation>
    <scope>NUCLEOTIDE SEQUENCE</scope>
</reference>
<evidence type="ECO:0000313" key="4">
    <source>
        <dbReference type="EMBL" id="AUG32606.1"/>
    </source>
</evidence>
<dbReference type="GO" id="GO:0019150">
    <property type="term" value="F:D-ribulokinase activity"/>
    <property type="evidence" value="ECO:0007669"/>
    <property type="project" value="TreeGrafter"/>
</dbReference>
<organism evidence="4">
    <name type="scientific">Paulinella longichromatophora</name>
    <dbReference type="NCBI Taxonomy" id="1708747"/>
    <lineage>
        <taxon>Eukaryota</taxon>
        <taxon>Sar</taxon>
        <taxon>Rhizaria</taxon>
        <taxon>Cercozoa</taxon>
        <taxon>Imbricatea</taxon>
        <taxon>Silicofilosea</taxon>
        <taxon>Euglyphida</taxon>
        <taxon>Paulinellidae</taxon>
        <taxon>Paulinella</taxon>
    </lineage>
</organism>